<gene>
    <name evidence="1" type="ORF">Y036_1631</name>
</gene>
<reference evidence="1 2" key="1">
    <citation type="submission" date="2014-08" db="EMBL/GenBank/DDBJ databases">
        <authorList>
            <person name="Bunnell A."/>
            <person name="Chain P.S."/>
            <person name="Chertkov O."/>
            <person name="Currie B.J."/>
            <person name="Daligault H.E."/>
            <person name="Davenport K.W."/>
            <person name="Davis C."/>
            <person name="Gleasner C.D."/>
            <person name="Johnson S.L."/>
            <person name="Kaestli M."/>
            <person name="Koren S."/>
            <person name="Kunde Y.A."/>
            <person name="Mayo M."/>
            <person name="McMurry K.K."/>
            <person name="Price E.P."/>
            <person name="Reitenga K.G."/>
            <person name="Robison R."/>
            <person name="Rosovitz M.J."/>
            <person name="Sarovich D.S."/>
            <person name="Teshima H."/>
        </authorList>
    </citation>
    <scope>NUCLEOTIDE SEQUENCE [LARGE SCALE GENOMIC DNA]</scope>
    <source>
        <strain evidence="1 2">MSHR44</strain>
    </source>
</reference>
<name>A0AA40MBD2_BURPE</name>
<comment type="caution">
    <text evidence="1">The sequence shown here is derived from an EMBL/GenBank/DDBJ whole genome shotgun (WGS) entry which is preliminary data.</text>
</comment>
<sequence length="63" mass="6803">MRPFSSLARTGQPSRIMQSTVHAALCDVFTRYSNTLAFDTAETALLAAPAYIRSNLVNGGNAR</sequence>
<dbReference type="Proteomes" id="UP000030475">
    <property type="component" value="Unassembled WGS sequence"/>
</dbReference>
<dbReference type="RefSeq" id="WP_151270705.1">
    <property type="nucleotide sequence ID" value="NZ_JASKZC010000020.1"/>
</dbReference>
<protein>
    <submittedName>
        <fullName evidence="1">Uncharacterized protein</fullName>
    </submittedName>
</protein>
<accession>A0AA40MBD2</accession>
<proteinExistence type="predicted"/>
<dbReference type="EMBL" id="JQIM01000010">
    <property type="protein sequence ID" value="KGX06845.1"/>
    <property type="molecule type" value="Genomic_DNA"/>
</dbReference>
<evidence type="ECO:0000313" key="1">
    <source>
        <dbReference type="EMBL" id="KGX06845.1"/>
    </source>
</evidence>
<organism evidence="1 2">
    <name type="scientific">Burkholderia pseudomallei</name>
    <name type="common">Pseudomonas pseudomallei</name>
    <dbReference type="NCBI Taxonomy" id="28450"/>
    <lineage>
        <taxon>Bacteria</taxon>
        <taxon>Pseudomonadati</taxon>
        <taxon>Pseudomonadota</taxon>
        <taxon>Betaproteobacteria</taxon>
        <taxon>Burkholderiales</taxon>
        <taxon>Burkholderiaceae</taxon>
        <taxon>Burkholderia</taxon>
        <taxon>pseudomallei group</taxon>
    </lineage>
</organism>
<evidence type="ECO:0000313" key="2">
    <source>
        <dbReference type="Proteomes" id="UP000030475"/>
    </source>
</evidence>
<dbReference type="AlphaFoldDB" id="A0AA40MBD2"/>